<dbReference type="PANTHER" id="PTHR44051:SF21">
    <property type="entry name" value="GLUTATHIONE S-TRANSFERASE FAMILY PROTEIN"/>
    <property type="match status" value="1"/>
</dbReference>
<dbReference type="CDD" id="cd03046">
    <property type="entry name" value="GST_N_GTT1_like"/>
    <property type="match status" value="1"/>
</dbReference>
<dbReference type="SUPFAM" id="SSF52833">
    <property type="entry name" value="Thioredoxin-like"/>
    <property type="match status" value="1"/>
</dbReference>
<dbReference type="PANTHER" id="PTHR44051">
    <property type="entry name" value="GLUTATHIONE S-TRANSFERASE-RELATED"/>
    <property type="match status" value="1"/>
</dbReference>
<evidence type="ECO:0000313" key="3">
    <source>
        <dbReference type="EMBL" id="AMO25007.1"/>
    </source>
</evidence>
<dbReference type="AlphaFoldDB" id="A0A127JYE0"/>
<dbReference type="RefSeq" id="WP_061503432.1">
    <property type="nucleotide sequence ID" value="NZ_CP010951.1"/>
</dbReference>
<dbReference type="PROSITE" id="PS50404">
    <property type="entry name" value="GST_NTER"/>
    <property type="match status" value="1"/>
</dbReference>
<dbReference type="InterPro" id="IPR036282">
    <property type="entry name" value="Glutathione-S-Trfase_C_sf"/>
</dbReference>
<dbReference type="SFLD" id="SFLDG00358">
    <property type="entry name" value="Main_(cytGST)"/>
    <property type="match status" value="1"/>
</dbReference>
<evidence type="ECO:0000259" key="1">
    <source>
        <dbReference type="PROSITE" id="PS50404"/>
    </source>
</evidence>
<keyword evidence="3" id="KW-0808">Transferase</keyword>
<name>A0A127JYE0_9BURK</name>
<dbReference type="InterPro" id="IPR004046">
    <property type="entry name" value="GST_C"/>
</dbReference>
<dbReference type="PATRIC" id="fig|94132.3.peg.4481"/>
<accession>A0A127JYE0</accession>
<feature type="domain" description="GST C-terminal" evidence="2">
    <location>
        <begin position="88"/>
        <end position="213"/>
    </location>
</feature>
<dbReference type="OrthoDB" id="3828095at2"/>
<dbReference type="InterPro" id="IPR010987">
    <property type="entry name" value="Glutathione-S-Trfase_C-like"/>
</dbReference>
<dbReference type="SFLD" id="SFLDS00019">
    <property type="entry name" value="Glutathione_Transferase_(cytos"/>
    <property type="match status" value="1"/>
</dbReference>
<dbReference type="Proteomes" id="UP000070433">
    <property type="component" value="Chromosome"/>
</dbReference>
<dbReference type="Pfam" id="PF13417">
    <property type="entry name" value="GST_N_3"/>
    <property type="match status" value="1"/>
</dbReference>
<dbReference type="SFLD" id="SFLDG01150">
    <property type="entry name" value="Main.1:_Beta-like"/>
    <property type="match status" value="1"/>
</dbReference>
<organism evidence="3 4">
    <name type="scientific">Ramlibacter tataouinensis</name>
    <dbReference type="NCBI Taxonomy" id="94132"/>
    <lineage>
        <taxon>Bacteria</taxon>
        <taxon>Pseudomonadati</taxon>
        <taxon>Pseudomonadota</taxon>
        <taxon>Betaproteobacteria</taxon>
        <taxon>Burkholderiales</taxon>
        <taxon>Comamonadaceae</taxon>
        <taxon>Ramlibacter</taxon>
    </lineage>
</organism>
<dbReference type="SUPFAM" id="SSF47616">
    <property type="entry name" value="GST C-terminal domain-like"/>
    <property type="match status" value="1"/>
</dbReference>
<dbReference type="GO" id="GO:0016740">
    <property type="term" value="F:transferase activity"/>
    <property type="evidence" value="ECO:0007669"/>
    <property type="project" value="UniProtKB-KW"/>
</dbReference>
<dbReference type="Gene3D" id="3.40.30.10">
    <property type="entry name" value="Glutaredoxin"/>
    <property type="match status" value="1"/>
</dbReference>
<dbReference type="InterPro" id="IPR040079">
    <property type="entry name" value="Glutathione_S-Trfase"/>
</dbReference>
<protein>
    <submittedName>
        <fullName evidence="3">Glutathione S-transferase</fullName>
    </submittedName>
</protein>
<dbReference type="Pfam" id="PF00043">
    <property type="entry name" value="GST_C"/>
    <property type="match status" value="1"/>
</dbReference>
<reference evidence="3 4" key="1">
    <citation type="journal article" date="2014" name="Int. J. Syst. Evol. Microbiol.">
        <title>Ramlibacter solisilvae sp. nov., isolated from forest soil, and emended description of the genus Ramlibacter.</title>
        <authorList>
            <person name="Lee H.J."/>
            <person name="Lee S.H."/>
            <person name="Lee S.S."/>
            <person name="Lee J.S."/>
            <person name="Kim Y."/>
            <person name="Kim S.C."/>
            <person name="Jeon C.O."/>
        </authorList>
    </citation>
    <scope>NUCLEOTIDE SEQUENCE [LARGE SCALE GENOMIC DNA]</scope>
    <source>
        <strain evidence="3 4">5-10</strain>
    </source>
</reference>
<dbReference type="Gene3D" id="1.20.1050.10">
    <property type="match status" value="1"/>
</dbReference>
<proteinExistence type="predicted"/>
<evidence type="ECO:0000259" key="2">
    <source>
        <dbReference type="PROSITE" id="PS50405"/>
    </source>
</evidence>
<evidence type="ECO:0000313" key="4">
    <source>
        <dbReference type="Proteomes" id="UP000070433"/>
    </source>
</evidence>
<dbReference type="InterPro" id="IPR004045">
    <property type="entry name" value="Glutathione_S-Trfase_N"/>
</dbReference>
<sequence>MNRPTLYHCRQARSFRVLWMLEELGLDYELHLLPFPPRVHARGYLAINPLGTIPYYVDDDVRMTESSMICHYLAQRQSRPRLCIDPGEPGYAAYLNFVSYGEATLTFPLAVHLRYTRVEPEERRLPQAAEDYRRFFSGRLRWIEDPLQRNDYLCGERFTAADVSVGYALRLASTLGLEAAYTPAVKAYLARLEARPAFGRAVAAEGGTVGDPF</sequence>
<gene>
    <name evidence="3" type="ORF">UC35_21980</name>
</gene>
<keyword evidence="4" id="KW-1185">Reference proteome</keyword>
<feature type="domain" description="GST N-terminal" evidence="1">
    <location>
        <begin position="1"/>
        <end position="81"/>
    </location>
</feature>
<dbReference type="InterPro" id="IPR036249">
    <property type="entry name" value="Thioredoxin-like_sf"/>
</dbReference>
<dbReference type="EMBL" id="CP010951">
    <property type="protein sequence ID" value="AMO25007.1"/>
    <property type="molecule type" value="Genomic_DNA"/>
</dbReference>
<dbReference type="PROSITE" id="PS50405">
    <property type="entry name" value="GST_CTER"/>
    <property type="match status" value="1"/>
</dbReference>